<keyword evidence="4 12" id="KW-1003">Cell membrane</keyword>
<evidence type="ECO:0000256" key="10">
    <source>
        <dbReference type="ARBA" id="ARBA00034269"/>
    </source>
</evidence>
<evidence type="ECO:0000313" key="16">
    <source>
        <dbReference type="Proteomes" id="UP000255066"/>
    </source>
</evidence>
<keyword evidence="15" id="KW-1185">Reference proteome</keyword>
<dbReference type="GO" id="GO:0015095">
    <property type="term" value="F:magnesium ion transmembrane transporter activity"/>
    <property type="evidence" value="ECO:0007669"/>
    <property type="project" value="UniProtKB-UniRule"/>
</dbReference>
<dbReference type="InterPro" id="IPR045863">
    <property type="entry name" value="CorA_TM1_TM2"/>
</dbReference>
<dbReference type="CDD" id="cd12828">
    <property type="entry name" value="TmCorA-like_1"/>
    <property type="match status" value="1"/>
</dbReference>
<dbReference type="GO" id="GO:0015087">
    <property type="term" value="F:cobalt ion transmembrane transporter activity"/>
    <property type="evidence" value="ECO:0007669"/>
    <property type="project" value="UniProtKB-UniRule"/>
</dbReference>
<evidence type="ECO:0000313" key="14">
    <source>
        <dbReference type="EMBL" id="STX33181.1"/>
    </source>
</evidence>
<feature type="transmembrane region" description="Helical" evidence="12">
    <location>
        <begin position="296"/>
        <end position="316"/>
    </location>
</feature>
<comment type="subcellular location">
    <subcellularLocation>
        <location evidence="1">Cell membrane</location>
        <topology evidence="1">Multi-pass membrane protein</topology>
    </subcellularLocation>
    <subcellularLocation>
        <location evidence="12">Membrane</location>
        <topology evidence="12">Multi-pass membrane protein</topology>
    </subcellularLocation>
</comment>
<keyword evidence="5 12" id="KW-0812">Transmembrane</keyword>
<comment type="catalytic activity">
    <reaction evidence="10">
        <text>Mg(2+)(in) = Mg(2+)(out)</text>
        <dbReference type="Rhea" id="RHEA:29827"/>
        <dbReference type="ChEBI" id="CHEBI:18420"/>
    </reaction>
</comment>
<proteinExistence type="inferred from homology"/>
<evidence type="ECO:0000256" key="2">
    <source>
        <dbReference type="ARBA" id="ARBA00009765"/>
    </source>
</evidence>
<name>A0A378IF99_9GAMM</name>
<keyword evidence="3 12" id="KW-0813">Transport</keyword>
<dbReference type="Proteomes" id="UP000054735">
    <property type="component" value="Unassembled WGS sequence"/>
</dbReference>
<feature type="transmembrane region" description="Helical" evidence="12">
    <location>
        <begin position="328"/>
        <end position="348"/>
    </location>
</feature>
<dbReference type="GO" id="GO:0000287">
    <property type="term" value="F:magnesium ion binding"/>
    <property type="evidence" value="ECO:0007669"/>
    <property type="project" value="TreeGrafter"/>
</dbReference>
<dbReference type="Gene3D" id="1.20.58.340">
    <property type="entry name" value="Magnesium transport protein CorA, transmembrane region"/>
    <property type="match status" value="2"/>
</dbReference>
<dbReference type="Gene3D" id="3.30.460.20">
    <property type="entry name" value="CorA soluble domain-like"/>
    <property type="match status" value="1"/>
</dbReference>
<dbReference type="SUPFAM" id="SSF144083">
    <property type="entry name" value="Magnesium transport protein CorA, transmembrane region"/>
    <property type="match status" value="1"/>
</dbReference>
<comment type="function">
    <text evidence="11">Mediates influx of magnesium ions. Alternates between open and closed states. Activated by low cytoplasmic Mg(2+) levels. Inactive when cytoplasmic Mg(2+) levels are high.</text>
</comment>
<accession>A0A378IF99</accession>
<keyword evidence="7 12" id="KW-1133">Transmembrane helix</keyword>
<evidence type="ECO:0000256" key="11">
    <source>
        <dbReference type="ARBA" id="ARBA00045497"/>
    </source>
</evidence>
<dbReference type="FunFam" id="1.20.58.340:FF:000004">
    <property type="entry name" value="Magnesium transport protein CorA"/>
    <property type="match status" value="1"/>
</dbReference>
<evidence type="ECO:0000313" key="13">
    <source>
        <dbReference type="EMBL" id="KTC68877.1"/>
    </source>
</evidence>
<dbReference type="SUPFAM" id="SSF143865">
    <property type="entry name" value="CorA soluble domain-like"/>
    <property type="match status" value="1"/>
</dbReference>
<evidence type="ECO:0000256" key="8">
    <source>
        <dbReference type="ARBA" id="ARBA00023065"/>
    </source>
</evidence>
<evidence type="ECO:0000256" key="12">
    <source>
        <dbReference type="RuleBase" id="RU362010"/>
    </source>
</evidence>
<evidence type="ECO:0000256" key="3">
    <source>
        <dbReference type="ARBA" id="ARBA00022448"/>
    </source>
</evidence>
<gene>
    <name evidence="12 14" type="primary">corA</name>
    <name evidence="13" type="ORF">Lbir_2410</name>
    <name evidence="14" type="ORF">NCTC12437_03002</name>
</gene>
<sequence length="354" mass="41228">MVHYRKQSSAKRGMLPGSAVYVGENPPKPTQIFIHVYDESSYTCYEGMNQAIVETALREKKTVWIDVFGLNNVALIDNCCDLFDIHPLIVEDIMNTHQRPKVDVIDGGLFIVFRMLDKPKEFECEDSEQFSMIIKENLLLTFRESDDEELVALYKRMAMENSMIRDQVVDYLAYLLMDQVVDNFFDYVEGIDRSLTAIEDLLIGNPQAISLQDVYVIKRRVVLLRKIIAPLRDIVHLLTSNKGTLINPEYQMYFRDLHDHCLRLLESLDLQREMTNNILEIYLSTLNNRMNETMKILTLFASIFIPLTFIAGVYGMNFEHMPELKWRFAYPLVLVGMAFIALAMLYFFKKKKLL</sequence>
<keyword evidence="6 12" id="KW-0460">Magnesium</keyword>
<dbReference type="RefSeq" id="WP_058524415.1">
    <property type="nucleotide sequence ID" value="NZ_CAAAHV010000007.1"/>
</dbReference>
<evidence type="ECO:0000256" key="5">
    <source>
        <dbReference type="ARBA" id="ARBA00022692"/>
    </source>
</evidence>
<dbReference type="AlphaFoldDB" id="A0A378IF99"/>
<organism evidence="14 16">
    <name type="scientific">Legionella birminghamensis</name>
    <dbReference type="NCBI Taxonomy" id="28083"/>
    <lineage>
        <taxon>Bacteria</taxon>
        <taxon>Pseudomonadati</taxon>
        <taxon>Pseudomonadota</taxon>
        <taxon>Gammaproteobacteria</taxon>
        <taxon>Legionellales</taxon>
        <taxon>Legionellaceae</taxon>
        <taxon>Legionella</taxon>
    </lineage>
</organism>
<comment type="similarity">
    <text evidence="2 12">Belongs to the CorA metal ion transporter (MIT) (TC 1.A.35) family.</text>
</comment>
<keyword evidence="9 12" id="KW-0472">Membrane</keyword>
<dbReference type="InterPro" id="IPR004488">
    <property type="entry name" value="Mg/Co-transport_prot_CorA"/>
</dbReference>
<dbReference type="OrthoDB" id="9803416at2"/>
<dbReference type="PANTHER" id="PTHR46494:SF1">
    <property type="entry name" value="CORA FAMILY METAL ION TRANSPORTER (EUROFUNG)"/>
    <property type="match status" value="1"/>
</dbReference>
<evidence type="ECO:0000256" key="4">
    <source>
        <dbReference type="ARBA" id="ARBA00022475"/>
    </source>
</evidence>
<evidence type="ECO:0000256" key="1">
    <source>
        <dbReference type="ARBA" id="ARBA00004651"/>
    </source>
</evidence>
<keyword evidence="8 12" id="KW-0406">Ion transport</keyword>
<dbReference type="InterPro" id="IPR002523">
    <property type="entry name" value="MgTranspt_CorA/ZnTranspt_ZntB"/>
</dbReference>
<dbReference type="GO" id="GO:0050897">
    <property type="term" value="F:cobalt ion binding"/>
    <property type="evidence" value="ECO:0007669"/>
    <property type="project" value="TreeGrafter"/>
</dbReference>
<reference evidence="14 16" key="2">
    <citation type="submission" date="2018-06" db="EMBL/GenBank/DDBJ databases">
        <authorList>
            <consortium name="Pathogen Informatics"/>
            <person name="Doyle S."/>
        </authorList>
    </citation>
    <scope>NUCLEOTIDE SEQUENCE [LARGE SCALE GENOMIC DNA]</scope>
    <source>
        <strain evidence="14 16">NCTC12437</strain>
    </source>
</reference>
<dbReference type="Pfam" id="PF01544">
    <property type="entry name" value="CorA"/>
    <property type="match status" value="1"/>
</dbReference>
<dbReference type="GO" id="GO:0005886">
    <property type="term" value="C:plasma membrane"/>
    <property type="evidence" value="ECO:0007669"/>
    <property type="project" value="UniProtKB-SubCell"/>
</dbReference>
<dbReference type="NCBIfam" id="TIGR00383">
    <property type="entry name" value="corA"/>
    <property type="match status" value="1"/>
</dbReference>
<dbReference type="Proteomes" id="UP000255066">
    <property type="component" value="Unassembled WGS sequence"/>
</dbReference>
<reference evidence="13 15" key="1">
    <citation type="submission" date="2015-11" db="EMBL/GenBank/DDBJ databases">
        <title>Genomic analysis of 38 Legionella species identifies large and diverse effector repertoires.</title>
        <authorList>
            <person name="Burstein D."/>
            <person name="Amaro F."/>
            <person name="Zusman T."/>
            <person name="Lifshitz Z."/>
            <person name="Cohen O."/>
            <person name="Gilbert J.A."/>
            <person name="Pupko T."/>
            <person name="Shuman H.A."/>
            <person name="Segal G."/>
        </authorList>
    </citation>
    <scope>NUCLEOTIDE SEQUENCE [LARGE SCALE GENOMIC DNA]</scope>
    <source>
        <strain evidence="13 15">CDC#1407-AL-14</strain>
    </source>
</reference>
<dbReference type="EMBL" id="LNXT01000044">
    <property type="protein sequence ID" value="KTC68877.1"/>
    <property type="molecule type" value="Genomic_DNA"/>
</dbReference>
<dbReference type="PANTHER" id="PTHR46494">
    <property type="entry name" value="CORA FAMILY METAL ION TRANSPORTER (EUROFUNG)"/>
    <property type="match status" value="1"/>
</dbReference>
<protein>
    <recommendedName>
        <fullName evidence="12">Magnesium transport protein CorA</fullName>
    </recommendedName>
</protein>
<evidence type="ECO:0000256" key="6">
    <source>
        <dbReference type="ARBA" id="ARBA00022842"/>
    </source>
</evidence>
<evidence type="ECO:0000256" key="9">
    <source>
        <dbReference type="ARBA" id="ARBA00023136"/>
    </source>
</evidence>
<evidence type="ECO:0000256" key="7">
    <source>
        <dbReference type="ARBA" id="ARBA00022989"/>
    </source>
</evidence>
<dbReference type="InterPro" id="IPR045861">
    <property type="entry name" value="CorA_cytoplasmic_dom"/>
</dbReference>
<dbReference type="EMBL" id="UGNW01000001">
    <property type="protein sequence ID" value="STX33181.1"/>
    <property type="molecule type" value="Genomic_DNA"/>
</dbReference>
<evidence type="ECO:0000313" key="15">
    <source>
        <dbReference type="Proteomes" id="UP000054735"/>
    </source>
</evidence>